<dbReference type="SUPFAM" id="SSF63829">
    <property type="entry name" value="Calcium-dependent phosphotriesterase"/>
    <property type="match status" value="1"/>
</dbReference>
<dbReference type="Proteomes" id="UP000006054">
    <property type="component" value="Chromosome"/>
</dbReference>
<dbReference type="STRING" id="880071.Fleli_0127"/>
<evidence type="ECO:0000313" key="4">
    <source>
        <dbReference type="EMBL" id="AFM02627.1"/>
    </source>
</evidence>
<keyword evidence="1" id="KW-0597">Phosphoprotein</keyword>
<dbReference type="Gene3D" id="2.130.10.10">
    <property type="entry name" value="YVTN repeat-like/Quinoprotein amine dehydrogenase"/>
    <property type="match status" value="3"/>
</dbReference>
<dbReference type="SUPFAM" id="SSF50998">
    <property type="entry name" value="Quinoprotein alcohol dehydrogenase-like"/>
    <property type="match status" value="1"/>
</dbReference>
<evidence type="ECO:0000256" key="2">
    <source>
        <dbReference type="SAM" id="Coils"/>
    </source>
</evidence>
<dbReference type="PANTHER" id="PTHR43547:SF2">
    <property type="entry name" value="HYBRID SIGNAL TRANSDUCTION HISTIDINE KINASE C"/>
    <property type="match status" value="1"/>
</dbReference>
<dbReference type="PANTHER" id="PTHR43547">
    <property type="entry name" value="TWO-COMPONENT HISTIDINE KINASE"/>
    <property type="match status" value="1"/>
</dbReference>
<reference evidence="5" key="1">
    <citation type="submission" date="2012-06" db="EMBL/GenBank/DDBJ databases">
        <title>The complete genome of Flexibacter litoralis DSM 6794.</title>
        <authorList>
            <person name="Lucas S."/>
            <person name="Copeland A."/>
            <person name="Lapidus A."/>
            <person name="Glavina del Rio T."/>
            <person name="Dalin E."/>
            <person name="Tice H."/>
            <person name="Bruce D."/>
            <person name="Goodwin L."/>
            <person name="Pitluck S."/>
            <person name="Peters L."/>
            <person name="Ovchinnikova G."/>
            <person name="Lu M."/>
            <person name="Kyrpides N."/>
            <person name="Mavromatis K."/>
            <person name="Ivanova N."/>
            <person name="Brettin T."/>
            <person name="Detter J.C."/>
            <person name="Han C."/>
            <person name="Larimer F."/>
            <person name="Land M."/>
            <person name="Hauser L."/>
            <person name="Markowitz V."/>
            <person name="Cheng J.-F."/>
            <person name="Hugenholtz P."/>
            <person name="Woyke T."/>
            <person name="Wu D."/>
            <person name="Spring S."/>
            <person name="Lang E."/>
            <person name="Kopitz M."/>
            <person name="Brambilla E."/>
            <person name="Klenk H.-P."/>
            <person name="Eisen J.A."/>
        </authorList>
    </citation>
    <scope>NUCLEOTIDE SEQUENCE [LARGE SCALE GENOMIC DNA]</scope>
    <source>
        <strain evidence="5">ATCC 23117 / DSM 6794 / NBRC 15988 / NCIMB 1366 / Sio-4</strain>
    </source>
</reference>
<accession>I4AF92</accession>
<evidence type="ECO:0000256" key="1">
    <source>
        <dbReference type="ARBA" id="ARBA00022553"/>
    </source>
</evidence>
<dbReference type="AlphaFoldDB" id="I4AF92"/>
<protein>
    <submittedName>
        <fullName evidence="4">Serine phosphatase RsbU, regulator of sigma subunit</fullName>
    </submittedName>
</protein>
<dbReference type="OrthoDB" id="9809670at2"/>
<keyword evidence="2" id="KW-0175">Coiled coil</keyword>
<evidence type="ECO:0000313" key="5">
    <source>
        <dbReference type="Proteomes" id="UP000006054"/>
    </source>
</evidence>
<feature type="coiled-coil region" evidence="2">
    <location>
        <begin position="848"/>
        <end position="878"/>
    </location>
</feature>
<dbReference type="InterPro" id="IPR015943">
    <property type="entry name" value="WD40/YVTN_repeat-like_dom_sf"/>
</dbReference>
<dbReference type="SUPFAM" id="SSF101898">
    <property type="entry name" value="NHL repeat"/>
    <property type="match status" value="1"/>
</dbReference>
<dbReference type="InterPro" id="IPR011047">
    <property type="entry name" value="Quinoprotein_ADH-like_sf"/>
</dbReference>
<gene>
    <name evidence="4" type="ordered locus">Fleli_0127</name>
</gene>
<dbReference type="Gene3D" id="2.60.40.10">
    <property type="entry name" value="Immunoglobulins"/>
    <property type="match status" value="1"/>
</dbReference>
<dbReference type="Pfam" id="PF07228">
    <property type="entry name" value="SpoIIE"/>
    <property type="match status" value="1"/>
</dbReference>
<name>I4AF92_BERLS</name>
<evidence type="ECO:0000259" key="3">
    <source>
        <dbReference type="Pfam" id="PF07228"/>
    </source>
</evidence>
<feature type="domain" description="PPM-type phosphatase" evidence="3">
    <location>
        <begin position="929"/>
        <end position="1127"/>
    </location>
</feature>
<sequence length="1128" mass="128581" precursor="true">MKNIYTFLILLISYCFWLPSNLFGQQYLFRNFGLEHGLPQSEVPTSQAGIVDSRGQIWVGTNGGGVGLLEQEKYRVFGVKDGLNSNLISSIVEDSKGNIWILSQNKNISKYDGKTFTSFPELNGTMSLGGQLSIDRWQNVWVLAFGAGAGVNNVLYWKPQNEKKFREYKQADLGSLPRPANLAITHTSNFETYLSHKGKLYLFNGKKFKEIVYPKTQLIDSLSNNKNLFLAHQDNDKNQWIWIADPITKNGNLIFFDTKTRRYNKIEFPKNKIPSGAAPNVNWSVFVASDSRLYVVAHTINIVFVFDKNQNFLTTYSTKNGFTGIMAQSGTIFEDKYGIIWVGTRGKGIVQLPQEKFVNYTSKEGLQGEVIFSIGEDKKNRIWLGSSIGGITMYENNTLKTVVPALSGFNRISDFWYKNDTVYAATGTGILEIVKDSSTKIFTTKLVNQKFGFPQTEVFTKSITEIDGIVWTGTQGLGITGYDIKQDSVLYNFGQNKLGNTTVSDIKKDSKGNYWFATFAGLVKWDGKGTEKSNFKRFTNNDGLGDNLLFQLYIDRRDIIWIIAYSGGLNRFDGKNFQIYQTAQGLSSDIIYSILPVKNQFEQFWIGTQKGLNKTYFRNDGKLMRVEKYGKEEGFFGDESSGKALFEDSKGNIWAGHLNGVTKCDFSKNKKITPPKTFINEVNLSLTQTSWSDSLYMESFDSLSKWNNLPQNLELKADQNTVNFDFYAADFSNPKVVQHQWWLEGLNKDWLVPTKKTEAMYSNLSAKKYIFHVRSRIGEDGEWGEESTFEFQIHPYWHQTWTARIVGLFLVLGIIFGLIKWRTRSLVASKKRLANLVEERTLEVVKRNNEILDKNQELEAQQVQLADAYSNIQEKNKNITASITYAKRIQDAMLPSDERINSVLENCFVFFKPRDIVSGDFYWISEVENKIIIAAVDCTGHGVPGAFVSVIGNNLLSEIIESQRILSPAKILDTLNENVRRHLNQDQTNNRDGMDMSICVIDKTTKVLTFAGAKNPLLHIHDDKIEIIKGDRFPIGGFDKHGQKPFTEHTIIPKKDSVFYMYSDGFQDQFGGLEKRKYMSRRFHKLLKHISSLPIKQQQNELDQEFEDWKDSGNEHQIDDVLVIGFRI</sequence>
<proteinExistence type="predicted"/>
<dbReference type="RefSeq" id="WP_014796095.1">
    <property type="nucleotide sequence ID" value="NC_018018.1"/>
</dbReference>
<dbReference type="InterPro" id="IPR036457">
    <property type="entry name" value="PPM-type-like_dom_sf"/>
</dbReference>
<dbReference type="HOGENOM" id="CLU_000445_28_2_10"/>
<dbReference type="EMBL" id="CP003345">
    <property type="protein sequence ID" value="AFM02627.1"/>
    <property type="molecule type" value="Genomic_DNA"/>
</dbReference>
<dbReference type="eggNOG" id="COG3292">
    <property type="taxonomic scope" value="Bacteria"/>
</dbReference>
<dbReference type="KEGG" id="fli:Fleli_0127"/>
<dbReference type="Gene3D" id="3.60.40.10">
    <property type="entry name" value="PPM-type phosphatase domain"/>
    <property type="match status" value="1"/>
</dbReference>
<dbReference type="Pfam" id="PF07494">
    <property type="entry name" value="Reg_prop"/>
    <property type="match status" value="1"/>
</dbReference>
<dbReference type="eggNOG" id="COG2208">
    <property type="taxonomic scope" value="Bacteria"/>
</dbReference>
<organism evidence="4 5">
    <name type="scientific">Bernardetia litoralis (strain ATCC 23117 / DSM 6794 / NBRC 15988 / NCIMB 1366 / Fx l1 / Sio-4)</name>
    <name type="common">Flexibacter litoralis</name>
    <dbReference type="NCBI Taxonomy" id="880071"/>
    <lineage>
        <taxon>Bacteria</taxon>
        <taxon>Pseudomonadati</taxon>
        <taxon>Bacteroidota</taxon>
        <taxon>Cytophagia</taxon>
        <taxon>Cytophagales</taxon>
        <taxon>Bernardetiaceae</taxon>
        <taxon>Bernardetia</taxon>
    </lineage>
</organism>
<dbReference type="InterPro" id="IPR001932">
    <property type="entry name" value="PPM-type_phosphatase-like_dom"/>
</dbReference>
<dbReference type="InterPro" id="IPR013783">
    <property type="entry name" value="Ig-like_fold"/>
</dbReference>
<dbReference type="GO" id="GO:0000155">
    <property type="term" value="F:phosphorelay sensor kinase activity"/>
    <property type="evidence" value="ECO:0007669"/>
    <property type="project" value="TreeGrafter"/>
</dbReference>
<keyword evidence="5" id="KW-1185">Reference proteome</keyword>
<dbReference type="InterPro" id="IPR011110">
    <property type="entry name" value="Reg_prop"/>
</dbReference>